<name>A0A1K1M7X7_9FLAO</name>
<evidence type="ECO:0000313" key="2">
    <source>
        <dbReference type="EMBL" id="SFW19211.1"/>
    </source>
</evidence>
<protein>
    <submittedName>
        <fullName evidence="2">SMI1 / KNR4 family (SUKH-1)</fullName>
    </submittedName>
</protein>
<dbReference type="RefSeq" id="WP_072302079.1">
    <property type="nucleotide sequence ID" value="NZ_FPIY01000001.1"/>
</dbReference>
<dbReference type="Pfam" id="PF14567">
    <property type="entry name" value="SUKH_5"/>
    <property type="match status" value="1"/>
</dbReference>
<dbReference type="EMBL" id="FPIY01000001">
    <property type="protein sequence ID" value="SFW19211.1"/>
    <property type="molecule type" value="Genomic_DNA"/>
</dbReference>
<sequence length="167" mass="19364">MDFKEQCTQLASWVSLSNGIPLTQLGEEANSFIRYRHITKQEIVDFEETNNVKLPQDYSFFLETIGEADLFIPWGFKVISPQKYLENASSTFKNYGEDPFPKILIVINTVSGEMGGFILDESKREYTTFALFRAEVPLEHWLEDNDSYESFSAWLLEEVNDLLDAYF</sequence>
<evidence type="ECO:0000313" key="3">
    <source>
        <dbReference type="Proteomes" id="UP000183257"/>
    </source>
</evidence>
<accession>A0A1K1M7X7</accession>
<dbReference type="SUPFAM" id="SSF160631">
    <property type="entry name" value="SMI1/KNR4-like"/>
    <property type="match status" value="1"/>
</dbReference>
<organism evidence="2 3">
    <name type="scientific">Cellulophaga fucicola</name>
    <dbReference type="NCBI Taxonomy" id="76595"/>
    <lineage>
        <taxon>Bacteria</taxon>
        <taxon>Pseudomonadati</taxon>
        <taxon>Bacteroidota</taxon>
        <taxon>Flavobacteriia</taxon>
        <taxon>Flavobacteriales</taxon>
        <taxon>Flavobacteriaceae</taxon>
        <taxon>Cellulophaga</taxon>
    </lineage>
</organism>
<feature type="domain" description="Knr4/Smi1-like" evidence="1">
    <location>
        <begin position="37"/>
        <end position="157"/>
    </location>
</feature>
<keyword evidence="3" id="KW-1185">Reference proteome</keyword>
<dbReference type="InterPro" id="IPR037883">
    <property type="entry name" value="Knr4/Smi1-like_sf"/>
</dbReference>
<gene>
    <name evidence="2" type="ORF">SAMN05660313_00402</name>
</gene>
<dbReference type="Gene3D" id="3.40.1580.10">
    <property type="entry name" value="SMI1/KNR4-like"/>
    <property type="match status" value="1"/>
</dbReference>
<evidence type="ECO:0000259" key="1">
    <source>
        <dbReference type="SMART" id="SM00860"/>
    </source>
</evidence>
<dbReference type="OrthoDB" id="6424941at2"/>
<dbReference type="STRING" id="76595.SAMN05660313_00402"/>
<reference evidence="3" key="1">
    <citation type="submission" date="2016-11" db="EMBL/GenBank/DDBJ databases">
        <authorList>
            <person name="Varghese N."/>
            <person name="Submissions S."/>
        </authorList>
    </citation>
    <scope>NUCLEOTIDE SEQUENCE [LARGE SCALE GENOMIC DNA]</scope>
    <source>
        <strain evidence="3">DSM 24786</strain>
    </source>
</reference>
<proteinExistence type="predicted"/>
<dbReference type="SMART" id="SM00860">
    <property type="entry name" value="SMI1_KNR4"/>
    <property type="match status" value="1"/>
</dbReference>
<dbReference type="InterPro" id="IPR018958">
    <property type="entry name" value="Knr4/Smi1-like_dom"/>
</dbReference>
<dbReference type="Proteomes" id="UP000183257">
    <property type="component" value="Unassembled WGS sequence"/>
</dbReference>
<dbReference type="AlphaFoldDB" id="A0A1K1M7X7"/>